<reference evidence="1" key="1">
    <citation type="submission" date="2020-02" db="EMBL/GenBank/DDBJ databases">
        <authorList>
            <person name="Meier V. D."/>
        </authorList>
    </citation>
    <scope>NUCLEOTIDE SEQUENCE</scope>
    <source>
        <strain evidence="1">AVDCRST_MAG84</strain>
    </source>
</reference>
<accession>A0A6J4KLH9</accession>
<name>A0A6J4KLH9_9CYAN</name>
<evidence type="ECO:0000313" key="1">
    <source>
        <dbReference type="EMBL" id="CAA9308954.1"/>
    </source>
</evidence>
<gene>
    <name evidence="1" type="ORF">AVDCRST_MAG84-646</name>
</gene>
<sequence>MPKNPAWLRYDPDENISRHAATDDEYCYEMETKYGWTLKRIEKLKGDTLKADCVFDSKTEFPKPFHEQDDDDA</sequence>
<proteinExistence type="predicted"/>
<dbReference type="AlphaFoldDB" id="A0A6J4KLH9"/>
<protein>
    <submittedName>
        <fullName evidence="1">Uncharacterized protein</fullName>
    </submittedName>
</protein>
<dbReference type="EMBL" id="CADCTZ010000095">
    <property type="protein sequence ID" value="CAA9308954.1"/>
    <property type="molecule type" value="Genomic_DNA"/>
</dbReference>
<organism evidence="1">
    <name type="scientific">uncultured Microcoleus sp</name>
    <dbReference type="NCBI Taxonomy" id="259945"/>
    <lineage>
        <taxon>Bacteria</taxon>
        <taxon>Bacillati</taxon>
        <taxon>Cyanobacteriota</taxon>
        <taxon>Cyanophyceae</taxon>
        <taxon>Oscillatoriophycideae</taxon>
        <taxon>Oscillatoriales</taxon>
        <taxon>Microcoleaceae</taxon>
        <taxon>Microcoleus</taxon>
        <taxon>environmental samples</taxon>
    </lineage>
</organism>